<dbReference type="EMBL" id="CAJJDP010000075">
    <property type="protein sequence ID" value="CAD8181184.1"/>
    <property type="molecule type" value="Genomic_DNA"/>
</dbReference>
<dbReference type="OMA" id="YYIEANH"/>
<comment type="caution">
    <text evidence="2">The sequence shown here is derived from an EMBL/GenBank/DDBJ whole genome shotgun (WGS) entry which is preliminary data.</text>
</comment>
<proteinExistence type="predicted"/>
<dbReference type="GO" id="GO:0005634">
    <property type="term" value="C:nucleus"/>
    <property type="evidence" value="ECO:0007669"/>
    <property type="project" value="TreeGrafter"/>
</dbReference>
<dbReference type="GO" id="GO:0005524">
    <property type="term" value="F:ATP binding"/>
    <property type="evidence" value="ECO:0007669"/>
    <property type="project" value="InterPro"/>
</dbReference>
<gene>
    <name evidence="2" type="ORF">POCTA_138.1.T0760179</name>
</gene>
<dbReference type="GO" id="GO:0044773">
    <property type="term" value="P:mitotic DNA damage checkpoint signaling"/>
    <property type="evidence" value="ECO:0007669"/>
    <property type="project" value="TreeGrafter"/>
</dbReference>
<dbReference type="PANTHER" id="PTHR44167:SF18">
    <property type="entry name" value="PROTEIN KINASE DOMAIN-CONTAINING PROTEIN"/>
    <property type="match status" value="1"/>
</dbReference>
<dbReference type="GO" id="GO:0005737">
    <property type="term" value="C:cytoplasm"/>
    <property type="evidence" value="ECO:0007669"/>
    <property type="project" value="TreeGrafter"/>
</dbReference>
<evidence type="ECO:0000313" key="3">
    <source>
        <dbReference type="Proteomes" id="UP000683925"/>
    </source>
</evidence>
<dbReference type="Pfam" id="PF00069">
    <property type="entry name" value="Pkinase"/>
    <property type="match status" value="1"/>
</dbReference>
<evidence type="ECO:0000313" key="2">
    <source>
        <dbReference type="EMBL" id="CAD8181184.1"/>
    </source>
</evidence>
<dbReference type="PANTHER" id="PTHR44167">
    <property type="entry name" value="OVARIAN-SPECIFIC SERINE/THREONINE-PROTEIN KINASE LOK-RELATED"/>
    <property type="match status" value="1"/>
</dbReference>
<sequence>MICYKYRFFSSQKYSIFMLKDEVHLQNENEIEIIKLNSFQPRFKWSKCDISDIGQFELFDNRKSRIYKIDSSQGMMLKEFLSGKVCFQGINNHFKIAKIISNGNFGSMVRMRNLQNEELVTCKIYKQGRPELEQEFRNEVLALQFLKHKNLPKIREYYIEANHNYIIYDLFEGYPLDICIKNNILDNQQVYNIMKELLRVVKFIQMEGYSNQNIKLENIYYYSLMNQITLVDFGKSQFKNQSVIAGDSYFSKTTKDYSELNTQTYRNAYQEKDYFDCGLVFIQLITQKVLSHKDINYSENNHIIMSLITEIHNQKISTFLMKLLSQNKTSDKSSFSQNILTEIDDLNFELTNYKNY</sequence>
<evidence type="ECO:0000259" key="1">
    <source>
        <dbReference type="PROSITE" id="PS50011"/>
    </source>
</evidence>
<dbReference type="InterPro" id="IPR000719">
    <property type="entry name" value="Prot_kinase_dom"/>
</dbReference>
<dbReference type="GO" id="GO:0004674">
    <property type="term" value="F:protein serine/threonine kinase activity"/>
    <property type="evidence" value="ECO:0007669"/>
    <property type="project" value="TreeGrafter"/>
</dbReference>
<protein>
    <recommendedName>
        <fullName evidence="1">Protein kinase domain-containing protein</fullName>
    </recommendedName>
</protein>
<reference evidence="2" key="1">
    <citation type="submission" date="2021-01" db="EMBL/GenBank/DDBJ databases">
        <authorList>
            <consortium name="Genoscope - CEA"/>
            <person name="William W."/>
        </authorList>
    </citation>
    <scope>NUCLEOTIDE SEQUENCE</scope>
</reference>
<dbReference type="Proteomes" id="UP000683925">
    <property type="component" value="Unassembled WGS sequence"/>
</dbReference>
<keyword evidence="3" id="KW-1185">Reference proteome</keyword>
<dbReference type="PROSITE" id="PS50011">
    <property type="entry name" value="PROTEIN_KINASE_DOM"/>
    <property type="match status" value="1"/>
</dbReference>
<feature type="domain" description="Protein kinase" evidence="1">
    <location>
        <begin position="94"/>
        <end position="348"/>
    </location>
</feature>
<accession>A0A8S1VU00</accession>
<dbReference type="AlphaFoldDB" id="A0A8S1VU00"/>
<name>A0A8S1VU00_PAROT</name>
<organism evidence="2 3">
    <name type="scientific">Paramecium octaurelia</name>
    <dbReference type="NCBI Taxonomy" id="43137"/>
    <lineage>
        <taxon>Eukaryota</taxon>
        <taxon>Sar</taxon>
        <taxon>Alveolata</taxon>
        <taxon>Ciliophora</taxon>
        <taxon>Intramacronucleata</taxon>
        <taxon>Oligohymenophorea</taxon>
        <taxon>Peniculida</taxon>
        <taxon>Parameciidae</taxon>
        <taxon>Paramecium</taxon>
    </lineage>
</organism>
<dbReference type="SMART" id="SM00220">
    <property type="entry name" value="S_TKc"/>
    <property type="match status" value="1"/>
</dbReference>
<dbReference type="OrthoDB" id="8891264at2759"/>